<dbReference type="AlphaFoldDB" id="A0A835UA61"/>
<keyword evidence="3" id="KW-1185">Reference proteome</keyword>
<proteinExistence type="predicted"/>
<organism evidence="2 3">
    <name type="scientific">Vanilla planifolia</name>
    <name type="common">Vanilla</name>
    <dbReference type="NCBI Taxonomy" id="51239"/>
    <lineage>
        <taxon>Eukaryota</taxon>
        <taxon>Viridiplantae</taxon>
        <taxon>Streptophyta</taxon>
        <taxon>Embryophyta</taxon>
        <taxon>Tracheophyta</taxon>
        <taxon>Spermatophyta</taxon>
        <taxon>Magnoliopsida</taxon>
        <taxon>Liliopsida</taxon>
        <taxon>Asparagales</taxon>
        <taxon>Orchidaceae</taxon>
        <taxon>Vanilloideae</taxon>
        <taxon>Vanilleae</taxon>
        <taxon>Vanilla</taxon>
    </lineage>
</organism>
<dbReference type="Pfam" id="PF04759">
    <property type="entry name" value="DUF617"/>
    <property type="match status" value="1"/>
</dbReference>
<dbReference type="GO" id="GO:0010274">
    <property type="term" value="P:hydrotropism"/>
    <property type="evidence" value="ECO:0007669"/>
    <property type="project" value="InterPro"/>
</dbReference>
<dbReference type="PANTHER" id="PTHR31696:SF14">
    <property type="entry name" value="PROTEIN MIZU-KUSSEI 1"/>
    <property type="match status" value="1"/>
</dbReference>
<accession>A0A835UA61</accession>
<comment type="caution">
    <text evidence="2">The sequence shown here is derived from an EMBL/GenBank/DDBJ whole genome shotgun (WGS) entry which is preliminary data.</text>
</comment>
<evidence type="ECO:0008006" key="4">
    <source>
        <dbReference type="Google" id="ProtNLM"/>
    </source>
</evidence>
<dbReference type="NCBIfam" id="TIGR01570">
    <property type="entry name" value="A_thal_3588"/>
    <property type="match status" value="1"/>
</dbReference>
<sequence length="269" mass="29001">MRTILSRTPQESSFSFSRRHFHWIISKVEFAAGSKANATDTAEDAGFPRIQIATAPNPAQPLRSARNRTPPRGPVARLRSVLTYAISGRTSGPAGLGSRLIGTLYGSRRGHVRFAFQADPRASPALLVELAMPTTSLVKEMASGLVRIALECERKGGFAAAGVKPRLLEERLWRSYCNGKKCGFAAQRECGAADWRVLRAVEMVSMGAGVLPPEKEGVAGGGGGGKGEVMYMRARFERVVGSRDSEAFYMMNPDGGGGPELSIYLLRVN</sequence>
<reference evidence="2 3" key="1">
    <citation type="journal article" date="2020" name="Nat. Food">
        <title>A phased Vanilla planifolia genome enables genetic improvement of flavour and production.</title>
        <authorList>
            <person name="Hasing T."/>
            <person name="Tang H."/>
            <person name="Brym M."/>
            <person name="Khazi F."/>
            <person name="Huang T."/>
            <person name="Chambers A.H."/>
        </authorList>
    </citation>
    <scope>NUCLEOTIDE SEQUENCE [LARGE SCALE GENOMIC DNA]</scope>
    <source>
        <tissue evidence="2">Leaf</tissue>
    </source>
</reference>
<dbReference type="PANTHER" id="PTHR31696">
    <property type="entry name" value="PROTEIN MIZU-KUSSEI 1"/>
    <property type="match status" value="1"/>
</dbReference>
<dbReference type="EMBL" id="JADCNL010000013">
    <property type="protein sequence ID" value="KAG0455409.1"/>
    <property type="molecule type" value="Genomic_DNA"/>
</dbReference>
<dbReference type="OrthoDB" id="8904098at2759"/>
<evidence type="ECO:0000313" key="3">
    <source>
        <dbReference type="Proteomes" id="UP000636800"/>
    </source>
</evidence>
<dbReference type="InterPro" id="IPR006460">
    <property type="entry name" value="MIZ1-like_pln"/>
</dbReference>
<evidence type="ECO:0000256" key="1">
    <source>
        <dbReference type="SAM" id="MobiDB-lite"/>
    </source>
</evidence>
<dbReference type="Proteomes" id="UP000636800">
    <property type="component" value="Chromosome 13"/>
</dbReference>
<gene>
    <name evidence="2" type="ORF">HPP92_024701</name>
</gene>
<name>A0A835UA61_VANPL</name>
<protein>
    <recommendedName>
        <fullName evidence="4">Protein MIZU-KUSSEI 1</fullName>
    </recommendedName>
</protein>
<evidence type="ECO:0000313" key="2">
    <source>
        <dbReference type="EMBL" id="KAG0455409.1"/>
    </source>
</evidence>
<feature type="region of interest" description="Disordered" evidence="1">
    <location>
        <begin position="53"/>
        <end position="73"/>
    </location>
</feature>